<sequence length="73" mass="8415">MARRLTQYLMTNKYIDTSVQKGDIPGVPGCLEHATMIWEAIQRAKHERTDLQVICEESARTILKRLDAVVQWS</sequence>
<dbReference type="AlphaFoldDB" id="A0A8S3YC61"/>
<evidence type="ECO:0000313" key="1">
    <source>
        <dbReference type="EMBL" id="CAG5114813.1"/>
    </source>
</evidence>
<proteinExistence type="predicted"/>
<dbReference type="OrthoDB" id="447743at2759"/>
<dbReference type="EMBL" id="CAJHNH020000041">
    <property type="protein sequence ID" value="CAG5114813.1"/>
    <property type="molecule type" value="Genomic_DNA"/>
</dbReference>
<keyword evidence="2" id="KW-1185">Reference proteome</keyword>
<evidence type="ECO:0000313" key="2">
    <source>
        <dbReference type="Proteomes" id="UP000678393"/>
    </source>
</evidence>
<reference evidence="1" key="1">
    <citation type="submission" date="2021-04" db="EMBL/GenBank/DDBJ databases">
        <authorList>
            <consortium name="Molecular Ecology Group"/>
        </authorList>
    </citation>
    <scope>NUCLEOTIDE SEQUENCE</scope>
</reference>
<gene>
    <name evidence="1" type="ORF">CUNI_LOCUS371</name>
</gene>
<dbReference type="Proteomes" id="UP000678393">
    <property type="component" value="Unassembled WGS sequence"/>
</dbReference>
<name>A0A8S3YC61_9EUPU</name>
<feature type="non-terminal residue" evidence="1">
    <location>
        <position position="73"/>
    </location>
</feature>
<accession>A0A8S3YC61</accession>
<comment type="caution">
    <text evidence="1">The sequence shown here is derived from an EMBL/GenBank/DDBJ whole genome shotgun (WGS) entry which is preliminary data.</text>
</comment>
<protein>
    <submittedName>
        <fullName evidence="1">Uncharacterized protein</fullName>
    </submittedName>
</protein>
<organism evidence="1 2">
    <name type="scientific">Candidula unifasciata</name>
    <dbReference type="NCBI Taxonomy" id="100452"/>
    <lineage>
        <taxon>Eukaryota</taxon>
        <taxon>Metazoa</taxon>
        <taxon>Spiralia</taxon>
        <taxon>Lophotrochozoa</taxon>
        <taxon>Mollusca</taxon>
        <taxon>Gastropoda</taxon>
        <taxon>Heterobranchia</taxon>
        <taxon>Euthyneura</taxon>
        <taxon>Panpulmonata</taxon>
        <taxon>Eupulmonata</taxon>
        <taxon>Stylommatophora</taxon>
        <taxon>Helicina</taxon>
        <taxon>Helicoidea</taxon>
        <taxon>Geomitridae</taxon>
        <taxon>Candidula</taxon>
    </lineage>
</organism>